<sequence>MSFIVLLKAEYMLVYSEVMRRKSALMAIIIYPYLFAGLTLFVGFSAGSPQSFVERVGIDPIVFMVTASYMIMAITTGVDDILWRPLSDSWIGTLVYIIASPVNKLKLFMAMPIPRLTLLLMMGFTSILPIYVAFYGLYGVSLTIVVVALSAIGALVMTPLGIAISGLMHVASESWRILSIVRPLLFVFLGAYYPRMFMPLVLRLISYSIPSSYTVELVQRLLIGIASIDIVVLLGLSIALAAIYVPLGRKSINYWEKKKVREGVKAH</sequence>
<feature type="transmembrane region" description="Helical" evidence="1">
    <location>
        <begin position="221"/>
        <end position="247"/>
    </location>
</feature>
<name>A0A7J3MXK3_9CREN</name>
<accession>A0A7J3MXK3</accession>
<dbReference type="EMBL" id="DTAU01000147">
    <property type="protein sequence ID" value="HFQ79572.1"/>
    <property type="molecule type" value="Genomic_DNA"/>
</dbReference>
<feature type="transmembrane region" description="Helical" evidence="1">
    <location>
        <begin position="144"/>
        <end position="168"/>
    </location>
</feature>
<evidence type="ECO:0000313" key="2">
    <source>
        <dbReference type="EMBL" id="HFQ79572.1"/>
    </source>
</evidence>
<comment type="caution">
    <text evidence="3">The sequence shown here is derived from an EMBL/GenBank/DDBJ whole genome shotgun (WGS) entry which is preliminary data.</text>
</comment>
<evidence type="ECO:0000256" key="1">
    <source>
        <dbReference type="SAM" id="Phobius"/>
    </source>
</evidence>
<keyword evidence="1" id="KW-1133">Transmembrane helix</keyword>
<keyword evidence="1" id="KW-0472">Membrane</keyword>
<feature type="transmembrane region" description="Helical" evidence="1">
    <location>
        <begin position="56"/>
        <end position="78"/>
    </location>
</feature>
<feature type="transmembrane region" description="Helical" evidence="1">
    <location>
        <begin position="24"/>
        <end position="44"/>
    </location>
</feature>
<keyword evidence="1" id="KW-0812">Transmembrane</keyword>
<proteinExistence type="predicted"/>
<feature type="transmembrane region" description="Helical" evidence="1">
    <location>
        <begin position="180"/>
        <end position="201"/>
    </location>
</feature>
<reference evidence="3" key="1">
    <citation type="journal article" date="2020" name="mSystems">
        <title>Genome- and Community-Level Interaction Insights into Carbon Utilization and Element Cycling Functions of Hydrothermarchaeota in Hydrothermal Sediment.</title>
        <authorList>
            <person name="Zhou Z."/>
            <person name="Liu Y."/>
            <person name="Xu W."/>
            <person name="Pan J."/>
            <person name="Luo Z.H."/>
            <person name="Li M."/>
        </authorList>
    </citation>
    <scope>NUCLEOTIDE SEQUENCE [LARGE SCALE GENOMIC DNA]</scope>
    <source>
        <strain evidence="2">SpSt-629</strain>
        <strain evidence="3">SpSt-688</strain>
    </source>
</reference>
<dbReference type="EMBL" id="DTDH01000072">
    <property type="protein sequence ID" value="HGT98268.1"/>
    <property type="molecule type" value="Genomic_DNA"/>
</dbReference>
<gene>
    <name evidence="2" type="ORF">ENT99_07760</name>
    <name evidence="3" type="ORF">ENU64_02395</name>
</gene>
<feature type="transmembrane region" description="Helical" evidence="1">
    <location>
        <begin position="116"/>
        <end position="138"/>
    </location>
</feature>
<evidence type="ECO:0000313" key="3">
    <source>
        <dbReference type="EMBL" id="HGT98268.1"/>
    </source>
</evidence>
<dbReference type="AlphaFoldDB" id="A0A7J3MXK3"/>
<organism evidence="3">
    <name type="scientific">Ignisphaera aggregans</name>
    <dbReference type="NCBI Taxonomy" id="334771"/>
    <lineage>
        <taxon>Archaea</taxon>
        <taxon>Thermoproteota</taxon>
        <taxon>Thermoprotei</taxon>
        <taxon>Desulfurococcales</taxon>
        <taxon>Desulfurococcaceae</taxon>
        <taxon>Ignisphaera</taxon>
    </lineage>
</organism>
<protein>
    <submittedName>
        <fullName evidence="3">ABC transporter permease</fullName>
    </submittedName>
</protein>